<evidence type="ECO:0000313" key="2">
    <source>
        <dbReference type="Proteomes" id="UP000276407"/>
    </source>
</evidence>
<evidence type="ECO:0000313" key="1">
    <source>
        <dbReference type="EMBL" id="AYV55404.1"/>
    </source>
</evidence>
<dbReference type="Proteomes" id="UP000276407">
    <property type="component" value="Chromosome 1"/>
</dbReference>
<dbReference type="KEGG" id="lkm:EFP84_07695"/>
<protein>
    <submittedName>
        <fullName evidence="1">Uncharacterized protein</fullName>
    </submittedName>
</protein>
<sequence length="67" mass="8058">MDRDFISIESEIKQKVSIESNYIQKMEYIFKKTTSAPRIFAFVCSFKSKSRFGTSSNRDWIEFRKEF</sequence>
<organism evidence="1 2">
    <name type="scientific">Leptospira kmetyi</name>
    <dbReference type="NCBI Taxonomy" id="408139"/>
    <lineage>
        <taxon>Bacteria</taxon>
        <taxon>Pseudomonadati</taxon>
        <taxon>Spirochaetota</taxon>
        <taxon>Spirochaetia</taxon>
        <taxon>Leptospirales</taxon>
        <taxon>Leptospiraceae</taxon>
        <taxon>Leptospira</taxon>
    </lineage>
</organism>
<proteinExistence type="predicted"/>
<name>A0AAD0XNI3_9LEPT</name>
<dbReference type="EMBL" id="CP033614">
    <property type="protein sequence ID" value="AYV55404.1"/>
    <property type="molecule type" value="Genomic_DNA"/>
</dbReference>
<dbReference type="AlphaFoldDB" id="A0AAD0XNI3"/>
<reference evidence="1 2" key="1">
    <citation type="submission" date="2018-11" db="EMBL/GenBank/DDBJ databases">
        <title>Complete genome sequence of Leptospira kmetyi isolate LS 001/16 from soil sample associated with a leptospirosis patient in Kelantan.</title>
        <authorList>
            <person name="Muhammad Yusoff F."/>
            <person name="Muhammad Yusoff S."/>
            <person name="Ahmad M.N."/>
            <person name="Yusof N.Y."/>
            <person name="Aziah I."/>
        </authorList>
    </citation>
    <scope>NUCLEOTIDE SEQUENCE [LARGE SCALE GENOMIC DNA]</scope>
    <source>
        <strain evidence="1 2">LS 001/16</strain>
    </source>
</reference>
<gene>
    <name evidence="1" type="ORF">EFP84_07695</name>
</gene>
<accession>A0AAD0XNI3</accession>